<evidence type="ECO:0000313" key="2">
    <source>
        <dbReference type="EMBL" id="MFD3276088.1"/>
    </source>
</evidence>
<dbReference type="InterPro" id="IPR023753">
    <property type="entry name" value="FAD/NAD-binding_dom"/>
</dbReference>
<sequence length="396" mass="44137">MKNHYQIVIVGGGNAGISIASQLLRKDATLDIAIIDGAKKHYYQPAWTLVGGGEFNIQDTERDEASVIPAGTTWIQQMVSEFKPEENKVYLADGTAIQYEYLITVPGIQVNWGEIKGLKENLGKNGVCSNYSFESAPYTWECIQQTKGGKAIFTNPHTPIKCGGAPQKIMYLAADYFRKNGVNSQVEFWSGGTRVFGVEKYENTLKKVIAHYGINTQFFVKLVEIDGAAKIAKFVGIGDSNKDQVYEVAFDMIHVTPPQSAPDFIKSSPLANAAGWIDVEKHTLQHNTYKNIFACGDAANLPVSRTGAAIRKQAPVLVHNLLALIKGEEMNAFYNGYSSCPIITGYNKLVLAEFDYNNTPTETFPFDQSKERWSMYQMKKHILPYLYWNQILPGKM</sequence>
<dbReference type="InterPro" id="IPR015904">
    <property type="entry name" value="Sulphide_quinone_reductase"/>
</dbReference>
<dbReference type="Pfam" id="PF07992">
    <property type="entry name" value="Pyr_redox_2"/>
    <property type="match status" value="1"/>
</dbReference>
<dbReference type="SUPFAM" id="SSF51905">
    <property type="entry name" value="FAD/NAD(P)-binding domain"/>
    <property type="match status" value="1"/>
</dbReference>
<evidence type="ECO:0000313" key="3">
    <source>
        <dbReference type="Proteomes" id="UP001598114"/>
    </source>
</evidence>
<proteinExistence type="predicted"/>
<dbReference type="EC" id="1.-.-.-" evidence="2"/>
<dbReference type="EMBL" id="JBBKYA010000003">
    <property type="protein sequence ID" value="MFD3276088.1"/>
    <property type="molecule type" value="Genomic_DNA"/>
</dbReference>
<dbReference type="RefSeq" id="WP_377976539.1">
    <property type="nucleotide sequence ID" value="NZ_JBBKYA010000003.1"/>
</dbReference>
<keyword evidence="3" id="KW-1185">Reference proteome</keyword>
<dbReference type="GO" id="GO:0016491">
    <property type="term" value="F:oxidoreductase activity"/>
    <property type="evidence" value="ECO:0007669"/>
    <property type="project" value="UniProtKB-KW"/>
</dbReference>
<comment type="caution">
    <text evidence="2">The sequence shown here is derived from an EMBL/GenBank/DDBJ whole genome shotgun (WGS) entry which is preliminary data.</text>
</comment>
<feature type="domain" description="FAD/NAD(P)-binding" evidence="1">
    <location>
        <begin position="5"/>
        <end position="125"/>
    </location>
</feature>
<dbReference type="PANTHER" id="PTHR10632">
    <property type="entry name" value="SULFIDE:QUINONE OXIDOREDUCTASE"/>
    <property type="match status" value="1"/>
</dbReference>
<organism evidence="2 3">
    <name type="scientific">Aquirufa echingensis</name>
    <dbReference type="NCBI Taxonomy" id="3096516"/>
    <lineage>
        <taxon>Bacteria</taxon>
        <taxon>Pseudomonadati</taxon>
        <taxon>Bacteroidota</taxon>
        <taxon>Cytophagia</taxon>
        <taxon>Cytophagales</taxon>
        <taxon>Flectobacillaceae</taxon>
        <taxon>Aquirufa</taxon>
    </lineage>
</organism>
<evidence type="ECO:0000259" key="1">
    <source>
        <dbReference type="Pfam" id="PF07992"/>
    </source>
</evidence>
<dbReference type="Gene3D" id="3.50.50.60">
    <property type="entry name" value="FAD/NAD(P)-binding domain"/>
    <property type="match status" value="2"/>
</dbReference>
<keyword evidence="2" id="KW-0560">Oxidoreductase</keyword>
<name>A0ABW6CYR1_9BACT</name>
<reference evidence="2 3" key="1">
    <citation type="submission" date="2024-03" db="EMBL/GenBank/DDBJ databases">
        <title>Aquirufa genome sequencing.</title>
        <authorList>
            <person name="Pitt A."/>
            <person name="Hahn M.W."/>
        </authorList>
    </citation>
    <scope>NUCLEOTIDE SEQUENCE [LARGE SCALE GENOMIC DNA]</scope>
    <source>
        <strain evidence="2 3">PLAD-142S6K</strain>
    </source>
</reference>
<accession>A0ABW6CYR1</accession>
<gene>
    <name evidence="2" type="ORF">SKC38_07610</name>
</gene>
<dbReference type="InterPro" id="IPR036188">
    <property type="entry name" value="FAD/NAD-bd_sf"/>
</dbReference>
<dbReference type="PANTHER" id="PTHR10632:SF2">
    <property type="entry name" value="SULFIDE:QUINONE OXIDOREDUCTASE, MITOCHONDRIAL"/>
    <property type="match status" value="1"/>
</dbReference>
<protein>
    <submittedName>
        <fullName evidence="2">FAD/NAD(P)-binding oxidoreductase</fullName>
        <ecNumber evidence="2">1.-.-.-</ecNumber>
    </submittedName>
</protein>
<dbReference type="Proteomes" id="UP001598114">
    <property type="component" value="Unassembled WGS sequence"/>
</dbReference>